<evidence type="ECO:0000313" key="8">
    <source>
        <dbReference type="EMBL" id="MBE7324743.1"/>
    </source>
</evidence>
<reference evidence="8 9" key="1">
    <citation type="submission" date="2020-10" db="EMBL/GenBank/DDBJ databases">
        <title>Nocardioides sp. isolated from sludge.</title>
        <authorList>
            <person name="Zhang X."/>
        </authorList>
    </citation>
    <scope>NUCLEOTIDE SEQUENCE [LARGE SCALE GENOMIC DNA]</scope>
    <source>
        <strain evidence="8 9">Y6</strain>
    </source>
</reference>
<gene>
    <name evidence="8" type="ORF">IEQ44_08760</name>
</gene>
<dbReference type="Gene3D" id="1.20.1720.10">
    <property type="entry name" value="Multidrug resistance protein D"/>
    <property type="match status" value="1"/>
</dbReference>
<feature type="transmembrane region" description="Helical" evidence="6">
    <location>
        <begin position="138"/>
        <end position="156"/>
    </location>
</feature>
<comment type="subcellular location">
    <subcellularLocation>
        <location evidence="1">Cell inner membrane</location>
        <topology evidence="1">Multi-pass membrane protein</topology>
    </subcellularLocation>
</comment>
<keyword evidence="4 6" id="KW-1133">Transmembrane helix</keyword>
<accession>A0ABR9RT29</accession>
<dbReference type="SUPFAM" id="SSF103473">
    <property type="entry name" value="MFS general substrate transporter"/>
    <property type="match status" value="1"/>
</dbReference>
<feature type="transmembrane region" description="Helical" evidence="6">
    <location>
        <begin position="260"/>
        <end position="281"/>
    </location>
</feature>
<dbReference type="InterPro" id="IPR020846">
    <property type="entry name" value="MFS_dom"/>
</dbReference>
<keyword evidence="3 6" id="KW-0812">Transmembrane</keyword>
<evidence type="ECO:0000256" key="5">
    <source>
        <dbReference type="ARBA" id="ARBA00023136"/>
    </source>
</evidence>
<sequence>MTPPDDSRRVALLLGLLMGLGALGSSSVAVVLVLVGEDLGVSVGVAAWTISGYLLLYGVSTAVYGRVADVVGVRTPLLVGVGLMTIGSLASAAAPTFAVLMVGRVLQGVGAAAVPTLGVAVITGRYGDGVRALALGRLAAMTAAVSCLGPLIGGAVDAVAGWRGVMALPALGFLVIPFVWHTLGREGSGARIDPLGAVLLAAASGGLVLLVQSPSSGPGVALLGVTLLLVGTPLVALRVRRHPHGFLPRSVITNGRVVRSALAAASIPACWFALLVAVPTVLVEEGWTPWDVGLLLVPSAVVAFMVPGRAAPLLQRRGARWTLGLAAVIAAGALLVAALGSQVVSAPLLGLSVVVLGVAFGVGQPAMMAAVSSAVEPEVRGVALGVAMLVFMVGGSLGSAVVAGVSAVASVSTSLLVLALLPAAGLVLLRTGRRRVGRAGSRGHAVPEASSTTTAQS</sequence>
<feature type="transmembrane region" description="Helical" evidence="6">
    <location>
        <begin position="318"/>
        <end position="340"/>
    </location>
</feature>
<feature type="transmembrane region" description="Helical" evidence="6">
    <location>
        <begin position="382"/>
        <end position="402"/>
    </location>
</feature>
<evidence type="ECO:0000259" key="7">
    <source>
        <dbReference type="PROSITE" id="PS50850"/>
    </source>
</evidence>
<dbReference type="InterPro" id="IPR036259">
    <property type="entry name" value="MFS_trans_sf"/>
</dbReference>
<evidence type="ECO:0000256" key="3">
    <source>
        <dbReference type="ARBA" id="ARBA00022692"/>
    </source>
</evidence>
<dbReference type="Gene3D" id="1.20.1250.20">
    <property type="entry name" value="MFS general substrate transporter like domains"/>
    <property type="match status" value="1"/>
</dbReference>
<dbReference type="InterPro" id="IPR011701">
    <property type="entry name" value="MFS"/>
</dbReference>
<feature type="transmembrane region" description="Helical" evidence="6">
    <location>
        <begin position="41"/>
        <end position="65"/>
    </location>
</feature>
<keyword evidence="2" id="KW-0813">Transport</keyword>
<comment type="caution">
    <text evidence="8">The sequence shown here is derived from an EMBL/GenBank/DDBJ whole genome shotgun (WGS) entry which is preliminary data.</text>
</comment>
<dbReference type="PANTHER" id="PTHR23501:SF191">
    <property type="entry name" value="VACUOLAR BASIC AMINO ACID TRANSPORTER 4"/>
    <property type="match status" value="1"/>
</dbReference>
<dbReference type="PANTHER" id="PTHR23501">
    <property type="entry name" value="MAJOR FACILITATOR SUPERFAMILY"/>
    <property type="match status" value="1"/>
</dbReference>
<dbReference type="RefSeq" id="WP_193638078.1">
    <property type="nucleotide sequence ID" value="NZ_JADCSA010000007.1"/>
</dbReference>
<feature type="transmembrane region" description="Helical" evidence="6">
    <location>
        <begin position="287"/>
        <end position="306"/>
    </location>
</feature>
<feature type="transmembrane region" description="Helical" evidence="6">
    <location>
        <begin position="346"/>
        <end position="370"/>
    </location>
</feature>
<evidence type="ECO:0000256" key="1">
    <source>
        <dbReference type="ARBA" id="ARBA00004429"/>
    </source>
</evidence>
<dbReference type="EMBL" id="JADCSA010000007">
    <property type="protein sequence ID" value="MBE7324743.1"/>
    <property type="molecule type" value="Genomic_DNA"/>
</dbReference>
<evidence type="ECO:0000256" key="2">
    <source>
        <dbReference type="ARBA" id="ARBA00022448"/>
    </source>
</evidence>
<name>A0ABR9RT29_9ACTN</name>
<feature type="transmembrane region" description="Helical" evidence="6">
    <location>
        <begin position="77"/>
        <end position="99"/>
    </location>
</feature>
<protein>
    <submittedName>
        <fullName evidence="8">MFS transporter</fullName>
    </submittedName>
</protein>
<dbReference type="Proteomes" id="UP000756387">
    <property type="component" value="Unassembled WGS sequence"/>
</dbReference>
<evidence type="ECO:0000256" key="4">
    <source>
        <dbReference type="ARBA" id="ARBA00022989"/>
    </source>
</evidence>
<feature type="transmembrane region" description="Helical" evidence="6">
    <location>
        <begin position="162"/>
        <end position="183"/>
    </location>
</feature>
<feature type="domain" description="Major facilitator superfamily (MFS) profile" evidence="7">
    <location>
        <begin position="10"/>
        <end position="437"/>
    </location>
</feature>
<dbReference type="PROSITE" id="PS50850">
    <property type="entry name" value="MFS"/>
    <property type="match status" value="1"/>
</dbReference>
<dbReference type="Pfam" id="PF07690">
    <property type="entry name" value="MFS_1"/>
    <property type="match status" value="1"/>
</dbReference>
<feature type="transmembrane region" description="Helical" evidence="6">
    <location>
        <begin position="219"/>
        <end position="239"/>
    </location>
</feature>
<proteinExistence type="predicted"/>
<keyword evidence="5 6" id="KW-0472">Membrane</keyword>
<evidence type="ECO:0000313" key="9">
    <source>
        <dbReference type="Proteomes" id="UP000756387"/>
    </source>
</evidence>
<dbReference type="PRINTS" id="PR01036">
    <property type="entry name" value="TCRTETB"/>
</dbReference>
<evidence type="ECO:0000256" key="6">
    <source>
        <dbReference type="SAM" id="Phobius"/>
    </source>
</evidence>
<feature type="transmembrane region" description="Helical" evidence="6">
    <location>
        <begin position="105"/>
        <end position="126"/>
    </location>
</feature>
<feature type="transmembrane region" description="Helical" evidence="6">
    <location>
        <begin position="408"/>
        <end position="429"/>
    </location>
</feature>
<feature type="transmembrane region" description="Helical" evidence="6">
    <location>
        <begin position="195"/>
        <end position="213"/>
    </location>
</feature>
<feature type="transmembrane region" description="Helical" evidence="6">
    <location>
        <begin position="12"/>
        <end position="35"/>
    </location>
</feature>
<organism evidence="8 9">
    <name type="scientific">Nocardioides malaquae</name>
    <dbReference type="NCBI Taxonomy" id="2773426"/>
    <lineage>
        <taxon>Bacteria</taxon>
        <taxon>Bacillati</taxon>
        <taxon>Actinomycetota</taxon>
        <taxon>Actinomycetes</taxon>
        <taxon>Propionibacteriales</taxon>
        <taxon>Nocardioidaceae</taxon>
        <taxon>Nocardioides</taxon>
    </lineage>
</organism>
<keyword evidence="9" id="KW-1185">Reference proteome</keyword>